<organism evidence="1 2">
    <name type="scientific">Fusarium falciforme</name>
    <dbReference type="NCBI Taxonomy" id="195108"/>
    <lineage>
        <taxon>Eukaryota</taxon>
        <taxon>Fungi</taxon>
        <taxon>Dikarya</taxon>
        <taxon>Ascomycota</taxon>
        <taxon>Pezizomycotina</taxon>
        <taxon>Sordariomycetes</taxon>
        <taxon>Hypocreomycetidae</taxon>
        <taxon>Hypocreales</taxon>
        <taxon>Nectriaceae</taxon>
        <taxon>Fusarium</taxon>
        <taxon>Fusarium solani species complex</taxon>
    </lineage>
</organism>
<reference evidence="1" key="1">
    <citation type="submission" date="2022-09" db="EMBL/GenBank/DDBJ databases">
        <title>Fusarium specimens isolated from Avocado Roots.</title>
        <authorList>
            <person name="Stajich J."/>
            <person name="Roper C."/>
            <person name="Heimlech-Rivalta G."/>
        </authorList>
    </citation>
    <scope>NUCLEOTIDE SEQUENCE</scope>
    <source>
        <strain evidence="1">A02</strain>
    </source>
</reference>
<dbReference type="Proteomes" id="UP001152087">
    <property type="component" value="Unassembled WGS sequence"/>
</dbReference>
<proteinExistence type="predicted"/>
<evidence type="ECO:0000313" key="2">
    <source>
        <dbReference type="Proteomes" id="UP001152087"/>
    </source>
</evidence>
<dbReference type="EMBL" id="JAOQAV010000034">
    <property type="protein sequence ID" value="KAJ4182607.1"/>
    <property type="molecule type" value="Genomic_DNA"/>
</dbReference>
<name>A0A9W8R1A5_9HYPO</name>
<accession>A0A9W8R1A5</accession>
<evidence type="ECO:0000313" key="1">
    <source>
        <dbReference type="EMBL" id="KAJ4182607.1"/>
    </source>
</evidence>
<dbReference type="AlphaFoldDB" id="A0A9W8R1A5"/>
<protein>
    <recommendedName>
        <fullName evidence="3">BTB domain-containing protein</fullName>
    </recommendedName>
</protein>
<dbReference type="OrthoDB" id="3594103at2759"/>
<comment type="caution">
    <text evidence="1">The sequence shown here is derived from an EMBL/GenBank/DDBJ whole genome shotgun (WGS) entry which is preliminary data.</text>
</comment>
<evidence type="ECO:0008006" key="3">
    <source>
        <dbReference type="Google" id="ProtNLM"/>
    </source>
</evidence>
<sequence>MNRQLTSGDRHRVQSMVIVKLAGPKHLFLPEKTINKHPELASRFVTTQDGKQLDLTAWPTAVVHVFVMFLFTGTYQDLHDLDEDELEQYDEPEAMLNRVLQTHLLATEYGLDRLIQLAVHGFDVTSRSMSLPNILYVVCGSNIRFDNQHLELMNNLIQRASRIGWEVELDEGLGTYRLALKNDGTVFGALFSQILDQRARIRDLILENQSLTGRLN</sequence>
<gene>
    <name evidence="1" type="ORF">NW755_010374</name>
</gene>
<keyword evidence="2" id="KW-1185">Reference proteome</keyword>